<organism evidence="2">
    <name type="scientific">Metarhizium acridum (strain CQMa 102)</name>
    <dbReference type="NCBI Taxonomy" id="655827"/>
    <lineage>
        <taxon>Eukaryota</taxon>
        <taxon>Fungi</taxon>
        <taxon>Dikarya</taxon>
        <taxon>Ascomycota</taxon>
        <taxon>Pezizomycotina</taxon>
        <taxon>Sordariomycetes</taxon>
        <taxon>Hypocreomycetidae</taxon>
        <taxon>Hypocreales</taxon>
        <taxon>Clavicipitaceae</taxon>
        <taxon>Metarhizium</taxon>
    </lineage>
</organism>
<evidence type="ECO:0000313" key="1">
    <source>
        <dbReference type="EMBL" id="EFY86254.1"/>
    </source>
</evidence>
<dbReference type="HOGENOM" id="CLU_053876_1_0_1"/>
<dbReference type="EMBL" id="GL698552">
    <property type="protein sequence ID" value="EFY86254.1"/>
    <property type="molecule type" value="Genomic_DNA"/>
</dbReference>
<sequence>MADSLPLGNAAWTGVGGCVEEYAERINKFVDKIDSKALESYASSLRGNQPCTISAEFSVGNFNLVRKIQFRDGVECIVRLRMPPMPVAGQLNDMVSPQAREKRLLEMESELATMEFVRRGGITELSWKPRTHPRAVPREILTPIANIMTQLASVRLPKIGSIFRDAAGSFVVGPLIETGSGPYDSAAEFYADYPLALGKTFRSLAASFPPPAAREGRGCAEDFGLANYDLNPNNVLVDREFNILAVIDWDSVVSVPDAALYRFSRLMGVGCAIPGVVGEHGLELKRDGLGRQFAKVVEAWGEQARKDCQDVNSGPLAFRSLISVKQGQDFVNEEWMQGLAWLSDHSEQQVAHFYLGKSKDRTA</sequence>
<dbReference type="OrthoDB" id="4935592at2759"/>
<gene>
    <name evidence="1" type="ORF">MAC_07708</name>
</gene>
<dbReference type="AlphaFoldDB" id="E9ECW0"/>
<dbReference type="InterPro" id="IPR051678">
    <property type="entry name" value="AGP_Transferase"/>
</dbReference>
<proteinExistence type="predicted"/>
<dbReference type="SUPFAM" id="SSF56112">
    <property type="entry name" value="Protein kinase-like (PK-like)"/>
    <property type="match status" value="1"/>
</dbReference>
<dbReference type="eggNOG" id="ENOG502TB7M">
    <property type="taxonomic scope" value="Eukaryota"/>
</dbReference>
<keyword evidence="2" id="KW-1185">Reference proteome</keyword>
<protein>
    <recommendedName>
        <fullName evidence="3">Aminoglycoside phosphotransferase domain-containing protein</fullName>
    </recommendedName>
</protein>
<dbReference type="PANTHER" id="PTHR21310:SF15">
    <property type="entry name" value="AMINOGLYCOSIDE PHOSPHOTRANSFERASE DOMAIN-CONTAINING PROTEIN"/>
    <property type="match status" value="1"/>
</dbReference>
<dbReference type="InterPro" id="IPR011009">
    <property type="entry name" value="Kinase-like_dom_sf"/>
</dbReference>
<reference evidence="1 2" key="1">
    <citation type="journal article" date="2011" name="PLoS Genet.">
        <title>Genome sequencing and comparative transcriptomics of the model entomopathogenic fungi Metarhizium anisopliae and M. acridum.</title>
        <authorList>
            <person name="Gao Q."/>
            <person name="Jin K."/>
            <person name="Ying S.H."/>
            <person name="Zhang Y."/>
            <person name="Xiao G."/>
            <person name="Shang Y."/>
            <person name="Duan Z."/>
            <person name="Hu X."/>
            <person name="Xie X.Q."/>
            <person name="Zhou G."/>
            <person name="Peng G."/>
            <person name="Luo Z."/>
            <person name="Huang W."/>
            <person name="Wang B."/>
            <person name="Fang W."/>
            <person name="Wang S."/>
            <person name="Zhong Y."/>
            <person name="Ma L.J."/>
            <person name="St Leger R.J."/>
            <person name="Zhao G.P."/>
            <person name="Pei Y."/>
            <person name="Feng M.G."/>
            <person name="Xia Y."/>
            <person name="Wang C."/>
        </authorList>
    </citation>
    <scope>NUCLEOTIDE SEQUENCE [LARGE SCALE GENOMIC DNA]</scope>
    <source>
        <strain evidence="1 2">CQMa 102</strain>
    </source>
</reference>
<accession>E9ECW0</accession>
<dbReference type="InParanoid" id="E9ECW0"/>
<dbReference type="PANTHER" id="PTHR21310">
    <property type="entry name" value="AMINOGLYCOSIDE PHOSPHOTRANSFERASE-RELATED-RELATED"/>
    <property type="match status" value="1"/>
</dbReference>
<evidence type="ECO:0000313" key="2">
    <source>
        <dbReference type="Proteomes" id="UP000002499"/>
    </source>
</evidence>
<dbReference type="Proteomes" id="UP000002499">
    <property type="component" value="Unassembled WGS sequence"/>
</dbReference>
<name>E9ECW0_METAQ</name>
<evidence type="ECO:0008006" key="3">
    <source>
        <dbReference type="Google" id="ProtNLM"/>
    </source>
</evidence>